<feature type="transmembrane region" description="Helical" evidence="1">
    <location>
        <begin position="49"/>
        <end position="73"/>
    </location>
</feature>
<proteinExistence type="predicted"/>
<name>Q46598_CARDV</name>
<keyword evidence="1" id="KW-1133">Transmembrane helix</keyword>
<keyword evidence="1" id="KW-0472">Membrane</keyword>
<reference evidence="2" key="1">
    <citation type="submission" date="1995-09" db="EMBL/GenBank/DDBJ databases">
        <authorList>
            <person name="Holck A.L."/>
        </authorList>
    </citation>
    <scope>NUCLEOTIDE SEQUENCE</scope>
    <source>
        <strain evidence="2">750</strain>
    </source>
</reference>
<keyword evidence="1" id="KW-0812">Transmembrane</keyword>
<feature type="transmembrane region" description="Helical" evidence="1">
    <location>
        <begin position="164"/>
        <end position="184"/>
    </location>
</feature>
<sequence length="189" mass="22175">MEIILNMIVNNSPVERKKYLFTAVASSFTLIIITSYWEKIIGFQEYSTFTKICILIVTAIYIFIALILISLTYRRMLQLKISLRYMILLLIPVINLIFSLFIGVIDEKGIAVLKSNYNLNYIEKKLFKYSTFYAFSSILLLFIFPNTFTQFINDQTISGNIHIYFFTFLIINIISVLTDILLNWKKLRI</sequence>
<feature type="transmembrane region" description="Helical" evidence="1">
    <location>
        <begin position="19"/>
        <end position="37"/>
    </location>
</feature>
<accession>Q46598</accession>
<evidence type="ECO:0000256" key="1">
    <source>
        <dbReference type="SAM" id="Phobius"/>
    </source>
</evidence>
<organism evidence="2">
    <name type="scientific">Carnobacterium divergens</name>
    <name type="common">Lactobacillus divergens</name>
    <dbReference type="NCBI Taxonomy" id="2748"/>
    <lineage>
        <taxon>Bacteria</taxon>
        <taxon>Bacillati</taxon>
        <taxon>Bacillota</taxon>
        <taxon>Bacilli</taxon>
        <taxon>Lactobacillales</taxon>
        <taxon>Carnobacteriaceae</taxon>
        <taxon>Carnobacterium</taxon>
    </lineage>
</organism>
<dbReference type="EMBL" id="Z54201">
    <property type="protein sequence ID" value="CAA90907.1"/>
    <property type="molecule type" value="Genomic_DNA"/>
</dbReference>
<feature type="transmembrane region" description="Helical" evidence="1">
    <location>
        <begin position="85"/>
        <end position="105"/>
    </location>
</feature>
<feature type="transmembrane region" description="Helical" evidence="1">
    <location>
        <begin position="126"/>
        <end position="144"/>
    </location>
</feature>
<evidence type="ECO:0000313" key="2">
    <source>
        <dbReference type="EMBL" id="CAA90907.1"/>
    </source>
</evidence>
<dbReference type="AlphaFoldDB" id="Q46598"/>
<protein>
    <submittedName>
        <fullName evidence="2">ORF1</fullName>
    </submittedName>
</protein>